<proteinExistence type="predicted"/>
<feature type="compositionally biased region" description="Basic and acidic residues" evidence="1">
    <location>
        <begin position="12"/>
        <end position="30"/>
    </location>
</feature>
<evidence type="ECO:0000313" key="3">
    <source>
        <dbReference type="Proteomes" id="UP000274822"/>
    </source>
</evidence>
<dbReference type="EMBL" id="RBNJ01006691">
    <property type="protein sequence ID" value="RUS28390.1"/>
    <property type="molecule type" value="Genomic_DNA"/>
</dbReference>
<gene>
    <name evidence="2" type="ORF">BC938DRAFT_481939</name>
</gene>
<dbReference type="AlphaFoldDB" id="A0A433QEZ4"/>
<organism evidence="2 3">
    <name type="scientific">Jimgerdemannia flammicorona</name>
    <dbReference type="NCBI Taxonomy" id="994334"/>
    <lineage>
        <taxon>Eukaryota</taxon>
        <taxon>Fungi</taxon>
        <taxon>Fungi incertae sedis</taxon>
        <taxon>Mucoromycota</taxon>
        <taxon>Mucoromycotina</taxon>
        <taxon>Endogonomycetes</taxon>
        <taxon>Endogonales</taxon>
        <taxon>Endogonaceae</taxon>
        <taxon>Jimgerdemannia</taxon>
    </lineage>
</organism>
<reference evidence="2 3" key="1">
    <citation type="journal article" date="2018" name="New Phytol.">
        <title>Phylogenomics of Endogonaceae and evolution of mycorrhizas within Mucoromycota.</title>
        <authorList>
            <person name="Chang Y."/>
            <person name="Desiro A."/>
            <person name="Na H."/>
            <person name="Sandor L."/>
            <person name="Lipzen A."/>
            <person name="Clum A."/>
            <person name="Barry K."/>
            <person name="Grigoriev I.V."/>
            <person name="Martin F.M."/>
            <person name="Stajich J.E."/>
            <person name="Smith M.E."/>
            <person name="Bonito G."/>
            <person name="Spatafora J.W."/>
        </authorList>
    </citation>
    <scope>NUCLEOTIDE SEQUENCE [LARGE SCALE GENOMIC DNA]</scope>
    <source>
        <strain evidence="2 3">AD002</strain>
    </source>
</reference>
<sequence length="89" mass="10066">MRQTAGPARRVRSNESNERVWAEDSEKREAANNSWVLETDDRVGVTQPPTTQPNPFIRNLGARRRLARIRLKHPHPGVWIQAGDDSLAG</sequence>
<accession>A0A433QEZ4</accession>
<feature type="region of interest" description="Disordered" evidence="1">
    <location>
        <begin position="1"/>
        <end position="33"/>
    </location>
</feature>
<comment type="caution">
    <text evidence="2">The sequence shown here is derived from an EMBL/GenBank/DDBJ whole genome shotgun (WGS) entry which is preliminary data.</text>
</comment>
<protein>
    <submittedName>
        <fullName evidence="2">Uncharacterized protein</fullName>
    </submittedName>
</protein>
<keyword evidence="3" id="KW-1185">Reference proteome</keyword>
<dbReference type="Proteomes" id="UP000274822">
    <property type="component" value="Unassembled WGS sequence"/>
</dbReference>
<evidence type="ECO:0000313" key="2">
    <source>
        <dbReference type="EMBL" id="RUS28390.1"/>
    </source>
</evidence>
<evidence type="ECO:0000256" key="1">
    <source>
        <dbReference type="SAM" id="MobiDB-lite"/>
    </source>
</evidence>
<name>A0A433QEZ4_9FUNG</name>